<dbReference type="Pfam" id="PF14215">
    <property type="entry name" value="bHLH-MYC_N"/>
    <property type="match status" value="1"/>
</dbReference>
<evidence type="ECO:0000313" key="8">
    <source>
        <dbReference type="Proteomes" id="UP000653305"/>
    </source>
</evidence>
<dbReference type="PROSITE" id="PS50888">
    <property type="entry name" value="BHLH"/>
    <property type="match status" value="1"/>
</dbReference>
<name>A0A830CRI8_9LAMI</name>
<dbReference type="OrthoDB" id="778365at2759"/>
<keyword evidence="3" id="KW-0804">Transcription</keyword>
<dbReference type="PANTHER" id="PTHR46196">
    <property type="entry name" value="TRANSCRIPTION FACTOR BHLH155-LIKE ISOFORM X1-RELATED"/>
    <property type="match status" value="1"/>
</dbReference>
<dbReference type="GO" id="GO:0003700">
    <property type="term" value="F:DNA-binding transcription factor activity"/>
    <property type="evidence" value="ECO:0007669"/>
    <property type="project" value="InterPro"/>
</dbReference>
<keyword evidence="8" id="KW-1185">Reference proteome</keyword>
<evidence type="ECO:0000259" key="6">
    <source>
        <dbReference type="PROSITE" id="PS50888"/>
    </source>
</evidence>
<comment type="caution">
    <text evidence="7">The sequence shown here is derived from an EMBL/GenBank/DDBJ whole genome shotgun (WGS) entry which is preliminary data.</text>
</comment>
<evidence type="ECO:0000256" key="2">
    <source>
        <dbReference type="ARBA" id="ARBA00023015"/>
    </source>
</evidence>
<evidence type="ECO:0000256" key="1">
    <source>
        <dbReference type="ARBA" id="ARBA00004123"/>
    </source>
</evidence>
<gene>
    <name evidence="7" type="ORF">PHJA_001992200</name>
</gene>
<dbReference type="InterPro" id="IPR025610">
    <property type="entry name" value="MYC/MYB_N"/>
</dbReference>
<dbReference type="AlphaFoldDB" id="A0A830CRI8"/>
<evidence type="ECO:0000256" key="4">
    <source>
        <dbReference type="ARBA" id="ARBA00023242"/>
    </source>
</evidence>
<comment type="subcellular location">
    <subcellularLocation>
        <location evidence="1">Nucleus</location>
    </subcellularLocation>
</comment>
<feature type="compositionally biased region" description="Basic and acidic residues" evidence="5">
    <location>
        <begin position="451"/>
        <end position="465"/>
    </location>
</feature>
<feature type="compositionally biased region" description="Polar residues" evidence="5">
    <location>
        <begin position="334"/>
        <end position="352"/>
    </location>
</feature>
<dbReference type="SUPFAM" id="SSF47459">
    <property type="entry name" value="HLH, helix-loop-helix DNA-binding domain"/>
    <property type="match status" value="1"/>
</dbReference>
<protein>
    <submittedName>
        <fullName evidence="7">Transcription factor emb1444</fullName>
    </submittedName>
</protein>
<feature type="domain" description="BHLH" evidence="6">
    <location>
        <begin position="387"/>
        <end position="436"/>
    </location>
</feature>
<evidence type="ECO:0000256" key="3">
    <source>
        <dbReference type="ARBA" id="ARBA00023163"/>
    </source>
</evidence>
<evidence type="ECO:0000256" key="5">
    <source>
        <dbReference type="SAM" id="MobiDB-lite"/>
    </source>
</evidence>
<keyword evidence="4" id="KW-0539">Nucleus</keyword>
<feature type="compositionally biased region" description="Basic and acidic residues" evidence="5">
    <location>
        <begin position="388"/>
        <end position="401"/>
    </location>
</feature>
<dbReference type="InterPro" id="IPR011598">
    <property type="entry name" value="bHLH_dom"/>
</dbReference>
<evidence type="ECO:0000313" key="7">
    <source>
        <dbReference type="EMBL" id="GFP98483.1"/>
    </source>
</evidence>
<accession>A0A830CRI8</accession>
<dbReference type="GO" id="GO:0005634">
    <property type="term" value="C:nucleus"/>
    <property type="evidence" value="ECO:0007669"/>
    <property type="project" value="UniProtKB-SubCell"/>
</dbReference>
<feature type="compositionally biased region" description="Low complexity" evidence="5">
    <location>
        <begin position="321"/>
        <end position="333"/>
    </location>
</feature>
<proteinExistence type="predicted"/>
<dbReference type="PANTHER" id="PTHR46196:SF3">
    <property type="entry name" value="TRANSCRIPTION FACTOR LHW-LIKE ISOFORM X1"/>
    <property type="match status" value="1"/>
</dbReference>
<dbReference type="InterPro" id="IPR043561">
    <property type="entry name" value="LHW-like"/>
</dbReference>
<feature type="region of interest" description="Disordered" evidence="5">
    <location>
        <begin position="321"/>
        <end position="401"/>
    </location>
</feature>
<dbReference type="EMBL" id="BMAC01000528">
    <property type="protein sequence ID" value="GFP98483.1"/>
    <property type="molecule type" value="Genomic_DNA"/>
</dbReference>
<dbReference type="Proteomes" id="UP000653305">
    <property type="component" value="Unassembled WGS sequence"/>
</dbReference>
<dbReference type="Pfam" id="PF23176">
    <property type="entry name" value="bHLH_LHW"/>
    <property type="match status" value="1"/>
</dbReference>
<dbReference type="GO" id="GO:0046983">
    <property type="term" value="F:protein dimerization activity"/>
    <property type="evidence" value="ECO:0007669"/>
    <property type="project" value="InterPro"/>
</dbReference>
<organism evidence="7 8">
    <name type="scientific">Phtheirospermum japonicum</name>
    <dbReference type="NCBI Taxonomy" id="374723"/>
    <lineage>
        <taxon>Eukaryota</taxon>
        <taxon>Viridiplantae</taxon>
        <taxon>Streptophyta</taxon>
        <taxon>Embryophyta</taxon>
        <taxon>Tracheophyta</taxon>
        <taxon>Spermatophyta</taxon>
        <taxon>Magnoliopsida</taxon>
        <taxon>eudicotyledons</taxon>
        <taxon>Gunneridae</taxon>
        <taxon>Pentapetalae</taxon>
        <taxon>asterids</taxon>
        <taxon>lamiids</taxon>
        <taxon>Lamiales</taxon>
        <taxon>Orobanchaceae</taxon>
        <taxon>Orobanchaceae incertae sedis</taxon>
        <taxon>Phtheirospermum</taxon>
    </lineage>
</organism>
<sequence>MDISFLRPLLQSLCFDSPWNYAVFWKLKHQHEMVLVFEDLHLENSNKILSSNSRSGVLDCEYPVGFAVAEMSSGYHVVGSGVVGKAACTGNASWIHSDNIVTNVFDSVLVPEYPDEWLLQFAAGIKTILLLPVIPHGVLQLGSVEMVAEDAGLVAYVKHKFEAHIKPDGYDLGYSTHRFTAEKLIEDQNAIHTVTTKACDSIANNQMMFQDFRYLDTLESLIEVDFSQQPLPLINLSEPCQLSHDIPKNHHEEKLSWVFEELMNESFLGNEFDRTFSEWDFELHRILGTPVVEDNTHPYTYSMDLSGVGPAGFPTEEVVANASNNSNDNDSSNKSGITSSNVSSGENFASSKQQDKFKYDATRNLSGKQQKRKGSDSTILTTSKRRARAGDSRKPKPRDRQMIQDRLKELRDLVPNSEKCSIDGLLDKTIKHMLFLRNVTKRADRLKHHHKEEAVEKTRGPEKVNRSSQKGTSWAVELGSEQQMCPIVVKDLDHPKHMLIEVVCTDYDRFLEIADSIHRLQLTILEGVMEESAADDSSWARFIVEATGSFHRLDIFWPLMQLVQRSRAPISSKI</sequence>
<dbReference type="InterPro" id="IPR036638">
    <property type="entry name" value="HLH_DNA-bd_sf"/>
</dbReference>
<keyword evidence="2" id="KW-0805">Transcription regulation</keyword>
<feature type="region of interest" description="Disordered" evidence="5">
    <location>
        <begin position="449"/>
        <end position="469"/>
    </location>
</feature>
<reference evidence="7" key="1">
    <citation type="submission" date="2020-07" db="EMBL/GenBank/DDBJ databases">
        <title>Ethylene signaling mediates host invasion by parasitic plants.</title>
        <authorList>
            <person name="Yoshida S."/>
        </authorList>
    </citation>
    <scope>NUCLEOTIDE SEQUENCE</scope>
    <source>
        <strain evidence="7">Okayama</strain>
    </source>
</reference>